<evidence type="ECO:0000256" key="4">
    <source>
        <dbReference type="ARBA" id="ARBA00022801"/>
    </source>
</evidence>
<evidence type="ECO:0000256" key="3">
    <source>
        <dbReference type="ARBA" id="ARBA00022727"/>
    </source>
</evidence>
<dbReference type="PROSITE" id="PS00903">
    <property type="entry name" value="CYT_DCMP_DEAMINASES_1"/>
    <property type="match status" value="1"/>
</dbReference>
<dbReference type="GeneID" id="116286949"/>
<sequence>MAESRGAKSSHYEKQHPRINKPDMFMNTALMMERSPQAERPNSFVPESRNQEDEVQTRYKDLSALGKPATQESVQRDENEPRKCNKSGAVVVLPNDRALSVDCSQDGVHAAVSALNKFGQERAKGCQVYLSRRPCSYCAKLLVQCELAKVYYLPIEPELNDKEDVQRVDKLFKASSTGLSVFIPKVSENVIKGVKERRSPFLGSARPNEDAINEYKRKLIDEYWSEEWVRKAGYDLEWPAFDKKMHYQTQKDMYNLMEWIARATIGDVPDSVFVEIDPYTLEGVYFKTAAQSDIGDKTLVTEDSESIPIIPTPNEPSWQGHALHMVRMAQMLSQRSDDPSKPVGCILMVHGEVVAIGWNGFPAKALYGEFPRASTADQGAIEKKEPYVIHAEQNALLTRNKRNMNHKSSILYSNKVPCGECVPLLIQAGVTNVVVPCEPLQDDPENKAFLAALRKGKLKGYWPARHNEEVEGRSRKLVMES</sequence>
<dbReference type="KEGG" id="aten:116286949"/>
<dbReference type="InParanoid" id="A0A6P8H219"/>
<dbReference type="SUPFAM" id="SSF53927">
    <property type="entry name" value="Cytidine deaminase-like"/>
    <property type="match status" value="2"/>
</dbReference>
<feature type="compositionally biased region" description="Basic and acidic residues" evidence="8">
    <location>
        <begin position="49"/>
        <end position="61"/>
    </location>
</feature>
<keyword evidence="4" id="KW-0378">Hydrolase</keyword>
<dbReference type="InterPro" id="IPR015517">
    <property type="entry name" value="dCMP_deaminase-rel"/>
</dbReference>
<dbReference type="InterPro" id="IPR002125">
    <property type="entry name" value="CMP_dCMP_dom"/>
</dbReference>
<dbReference type="PROSITE" id="PS51747">
    <property type="entry name" value="CYT_DCMP_DEAMINASES_2"/>
    <property type="match status" value="2"/>
</dbReference>
<evidence type="ECO:0000259" key="9">
    <source>
        <dbReference type="PROSITE" id="PS51747"/>
    </source>
</evidence>
<dbReference type="GO" id="GO:0008270">
    <property type="term" value="F:zinc ion binding"/>
    <property type="evidence" value="ECO:0007669"/>
    <property type="project" value="InterPro"/>
</dbReference>
<feature type="region of interest" description="Disordered" evidence="8">
    <location>
        <begin position="1"/>
        <end position="83"/>
    </location>
</feature>
<gene>
    <name evidence="11" type="primary">LOC116286949</name>
</gene>
<feature type="domain" description="CMP/dCMP-type deaminase" evidence="9">
    <location>
        <begin position="69"/>
        <end position="179"/>
    </location>
</feature>
<accession>A0A6P8H219</accession>
<dbReference type="PANTHER" id="PTHR11086">
    <property type="entry name" value="DEOXYCYTIDYLATE DEAMINASE-RELATED"/>
    <property type="match status" value="1"/>
</dbReference>
<reference evidence="11" key="1">
    <citation type="submission" date="2025-08" db="UniProtKB">
        <authorList>
            <consortium name="RefSeq"/>
        </authorList>
    </citation>
    <scope>IDENTIFICATION</scope>
    <source>
        <tissue evidence="11">Tentacle</tissue>
    </source>
</reference>
<evidence type="ECO:0000256" key="1">
    <source>
        <dbReference type="ARBA" id="ARBA00006576"/>
    </source>
</evidence>
<dbReference type="PANTHER" id="PTHR11086:SF18">
    <property type="entry name" value="DEOXYCYTIDYLATE DEAMINASE"/>
    <property type="match status" value="1"/>
</dbReference>
<proteinExistence type="inferred from homology"/>
<dbReference type="Proteomes" id="UP000515163">
    <property type="component" value="Unplaced"/>
</dbReference>
<protein>
    <recommendedName>
        <fullName evidence="7">dCMP deaminase</fullName>
        <ecNumber evidence="6">3.5.4.12</ecNumber>
    </recommendedName>
    <alternativeName>
        <fullName evidence="7">dCMP deaminase</fullName>
    </alternativeName>
</protein>
<keyword evidence="2" id="KW-0479">Metal-binding</keyword>
<dbReference type="Pfam" id="PF00383">
    <property type="entry name" value="dCMP_cyt_deam_1"/>
    <property type="match status" value="2"/>
</dbReference>
<feature type="domain" description="CMP/dCMP-type deaminase" evidence="9">
    <location>
        <begin position="320"/>
        <end position="453"/>
    </location>
</feature>
<dbReference type="AlphaFoldDB" id="A0A6P8H219"/>
<dbReference type="GO" id="GO:0005737">
    <property type="term" value="C:cytoplasm"/>
    <property type="evidence" value="ECO:0007669"/>
    <property type="project" value="TreeGrafter"/>
</dbReference>
<dbReference type="InterPro" id="IPR016193">
    <property type="entry name" value="Cytidine_deaminase-like"/>
</dbReference>
<organism evidence="10 11">
    <name type="scientific">Actinia tenebrosa</name>
    <name type="common">Australian red waratah sea anemone</name>
    <dbReference type="NCBI Taxonomy" id="6105"/>
    <lineage>
        <taxon>Eukaryota</taxon>
        <taxon>Metazoa</taxon>
        <taxon>Cnidaria</taxon>
        <taxon>Anthozoa</taxon>
        <taxon>Hexacorallia</taxon>
        <taxon>Actiniaria</taxon>
        <taxon>Actiniidae</taxon>
        <taxon>Actinia</taxon>
    </lineage>
</organism>
<dbReference type="Gene3D" id="3.40.140.10">
    <property type="entry name" value="Cytidine Deaminase, domain 2"/>
    <property type="match status" value="2"/>
</dbReference>
<keyword evidence="3" id="KW-0545">Nucleotide biosynthesis</keyword>
<keyword evidence="5" id="KW-0862">Zinc</keyword>
<dbReference type="EC" id="3.5.4.12" evidence="6"/>
<evidence type="ECO:0000313" key="11">
    <source>
        <dbReference type="RefSeq" id="XP_031549441.1"/>
    </source>
</evidence>
<name>A0A6P8H219_ACTTE</name>
<evidence type="ECO:0000256" key="6">
    <source>
        <dbReference type="ARBA" id="ARBA00038938"/>
    </source>
</evidence>
<evidence type="ECO:0000256" key="7">
    <source>
        <dbReference type="ARBA" id="ARBA00041763"/>
    </source>
</evidence>
<keyword evidence="10" id="KW-1185">Reference proteome</keyword>
<evidence type="ECO:0000256" key="2">
    <source>
        <dbReference type="ARBA" id="ARBA00022723"/>
    </source>
</evidence>
<dbReference type="OrthoDB" id="6710946at2759"/>
<comment type="similarity">
    <text evidence="1">Belongs to the cytidine and deoxycytidylate deaminase family.</text>
</comment>
<dbReference type="FunCoup" id="A0A6P8H219">
    <property type="interactions" value="1239"/>
</dbReference>
<dbReference type="RefSeq" id="XP_031549441.1">
    <property type="nucleotide sequence ID" value="XM_031693581.1"/>
</dbReference>
<evidence type="ECO:0000256" key="5">
    <source>
        <dbReference type="ARBA" id="ARBA00022833"/>
    </source>
</evidence>
<feature type="compositionally biased region" description="Basic and acidic residues" evidence="8">
    <location>
        <begin position="74"/>
        <end position="83"/>
    </location>
</feature>
<evidence type="ECO:0000313" key="10">
    <source>
        <dbReference type="Proteomes" id="UP000515163"/>
    </source>
</evidence>
<evidence type="ECO:0000256" key="8">
    <source>
        <dbReference type="SAM" id="MobiDB-lite"/>
    </source>
</evidence>
<dbReference type="InterPro" id="IPR016192">
    <property type="entry name" value="APOBEC/CMP_deaminase_Zn-bd"/>
</dbReference>
<dbReference type="GO" id="GO:0004132">
    <property type="term" value="F:dCMP deaminase activity"/>
    <property type="evidence" value="ECO:0007669"/>
    <property type="project" value="TreeGrafter"/>
</dbReference>